<evidence type="ECO:0000313" key="2">
    <source>
        <dbReference type="EMBL" id="GAA0950928.1"/>
    </source>
</evidence>
<gene>
    <name evidence="2" type="ORF">GCM10009554_51600</name>
</gene>
<evidence type="ECO:0000313" key="3">
    <source>
        <dbReference type="Proteomes" id="UP001500542"/>
    </source>
</evidence>
<dbReference type="EMBL" id="BAAAHK010000013">
    <property type="protein sequence ID" value="GAA0950928.1"/>
    <property type="molecule type" value="Genomic_DNA"/>
</dbReference>
<name>A0ABN1R2D4_9ACTN</name>
<accession>A0ABN1R2D4</accession>
<proteinExistence type="predicted"/>
<dbReference type="Proteomes" id="UP001500542">
    <property type="component" value="Unassembled WGS sequence"/>
</dbReference>
<feature type="transmembrane region" description="Helical" evidence="1">
    <location>
        <begin position="12"/>
        <end position="41"/>
    </location>
</feature>
<organism evidence="2 3">
    <name type="scientific">Kribbella koreensis</name>
    <dbReference type="NCBI Taxonomy" id="57909"/>
    <lineage>
        <taxon>Bacteria</taxon>
        <taxon>Bacillati</taxon>
        <taxon>Actinomycetota</taxon>
        <taxon>Actinomycetes</taxon>
        <taxon>Propionibacteriales</taxon>
        <taxon>Kribbellaceae</taxon>
        <taxon>Kribbella</taxon>
    </lineage>
</organism>
<reference evidence="2 3" key="1">
    <citation type="journal article" date="2019" name="Int. J. Syst. Evol. Microbiol.">
        <title>The Global Catalogue of Microorganisms (GCM) 10K type strain sequencing project: providing services to taxonomists for standard genome sequencing and annotation.</title>
        <authorList>
            <consortium name="The Broad Institute Genomics Platform"/>
            <consortium name="The Broad Institute Genome Sequencing Center for Infectious Disease"/>
            <person name="Wu L."/>
            <person name="Ma J."/>
        </authorList>
    </citation>
    <scope>NUCLEOTIDE SEQUENCE [LARGE SCALE GENOMIC DNA]</scope>
    <source>
        <strain evidence="2 3">JCM 10977</strain>
    </source>
</reference>
<keyword evidence="1" id="KW-1133">Transmembrane helix</keyword>
<protein>
    <submittedName>
        <fullName evidence="2">Uncharacterized protein</fullName>
    </submittedName>
</protein>
<keyword evidence="1" id="KW-0472">Membrane</keyword>
<sequence>MVAGPLGWVGWLALGGVLAAVVGVLGVPGVLGGVLLGVWWLGPPSVGVPAAVPRGAAVSPQPASTTDAAAASAAILIPQ</sequence>
<evidence type="ECO:0000256" key="1">
    <source>
        <dbReference type="SAM" id="Phobius"/>
    </source>
</evidence>
<comment type="caution">
    <text evidence="2">The sequence shown here is derived from an EMBL/GenBank/DDBJ whole genome shotgun (WGS) entry which is preliminary data.</text>
</comment>
<keyword evidence="3" id="KW-1185">Reference proteome</keyword>
<keyword evidence="1" id="KW-0812">Transmembrane</keyword>